<evidence type="ECO:0000256" key="9">
    <source>
        <dbReference type="ARBA" id="ARBA00052340"/>
    </source>
</evidence>
<comment type="catalytic activity">
    <reaction evidence="9 10">
        <text>deamido-NAD(+) + L-glutamine + ATP + H2O = L-glutamate + AMP + diphosphate + NAD(+) + H(+)</text>
        <dbReference type="Rhea" id="RHEA:24384"/>
        <dbReference type="ChEBI" id="CHEBI:15377"/>
        <dbReference type="ChEBI" id="CHEBI:15378"/>
        <dbReference type="ChEBI" id="CHEBI:29985"/>
        <dbReference type="ChEBI" id="CHEBI:30616"/>
        <dbReference type="ChEBI" id="CHEBI:33019"/>
        <dbReference type="ChEBI" id="CHEBI:57540"/>
        <dbReference type="ChEBI" id="CHEBI:58359"/>
        <dbReference type="ChEBI" id="CHEBI:58437"/>
        <dbReference type="ChEBI" id="CHEBI:456215"/>
        <dbReference type="EC" id="6.3.5.1"/>
    </reaction>
</comment>
<dbReference type="PANTHER" id="PTHR23090:SF9">
    <property type="entry name" value="GLUTAMINE-DEPENDENT NAD(+) SYNTHETASE"/>
    <property type="match status" value="1"/>
</dbReference>
<keyword evidence="13" id="KW-1185">Reference proteome</keyword>
<dbReference type="GO" id="GO:0004359">
    <property type="term" value="F:glutaminase activity"/>
    <property type="evidence" value="ECO:0007669"/>
    <property type="project" value="InterPro"/>
</dbReference>
<dbReference type="STRING" id="307507.A0A2V0P7V2"/>
<dbReference type="InParanoid" id="A0A2V0P7V2"/>
<evidence type="ECO:0000313" key="12">
    <source>
        <dbReference type="EMBL" id="GBF95639.1"/>
    </source>
</evidence>
<proteinExistence type="inferred from homology"/>
<dbReference type="SUPFAM" id="SSF56317">
    <property type="entry name" value="Carbon-nitrogen hydrolase"/>
    <property type="match status" value="1"/>
</dbReference>
<evidence type="ECO:0000259" key="11">
    <source>
        <dbReference type="PROSITE" id="PS50263"/>
    </source>
</evidence>
<dbReference type="Pfam" id="PF00795">
    <property type="entry name" value="CN_hydrolase"/>
    <property type="match status" value="1"/>
</dbReference>
<dbReference type="Gene3D" id="3.60.110.10">
    <property type="entry name" value="Carbon-nitrogen hydrolase"/>
    <property type="match status" value="1"/>
</dbReference>
<dbReference type="InterPro" id="IPR014729">
    <property type="entry name" value="Rossmann-like_a/b/a_fold"/>
</dbReference>
<keyword evidence="6 10" id="KW-0547">Nucleotide-binding</keyword>
<evidence type="ECO:0000256" key="5">
    <source>
        <dbReference type="ARBA" id="ARBA00022598"/>
    </source>
</evidence>
<dbReference type="PROSITE" id="PS50263">
    <property type="entry name" value="CN_HYDROLASE"/>
    <property type="match status" value="1"/>
</dbReference>
<feature type="domain" description="CN hydrolase" evidence="11">
    <location>
        <begin position="6"/>
        <end position="276"/>
    </location>
</feature>
<dbReference type="GO" id="GO:0009435">
    <property type="term" value="P:NAD+ biosynthetic process"/>
    <property type="evidence" value="ECO:0007669"/>
    <property type="project" value="UniProtKB-UniRule"/>
</dbReference>
<dbReference type="InterPro" id="IPR036526">
    <property type="entry name" value="C-N_Hydrolase_sf"/>
</dbReference>
<dbReference type="HAMAP" id="MF_02090">
    <property type="entry name" value="NadE_glutamine_dep"/>
    <property type="match status" value="1"/>
</dbReference>
<reference evidence="12 13" key="1">
    <citation type="journal article" date="2018" name="Sci. Rep.">
        <title>Raphidocelis subcapitata (=Pseudokirchneriella subcapitata) provides an insight into genome evolution and environmental adaptations in the Sphaeropleales.</title>
        <authorList>
            <person name="Suzuki S."/>
            <person name="Yamaguchi H."/>
            <person name="Nakajima N."/>
            <person name="Kawachi M."/>
        </authorList>
    </citation>
    <scope>NUCLEOTIDE SEQUENCE [LARGE SCALE GENOMIC DNA]</scope>
    <source>
        <strain evidence="12 13">NIES-35</strain>
    </source>
</reference>
<evidence type="ECO:0000256" key="3">
    <source>
        <dbReference type="ARBA" id="ARBA00012743"/>
    </source>
</evidence>
<dbReference type="CDD" id="cd00553">
    <property type="entry name" value="NAD_synthase"/>
    <property type="match status" value="1"/>
</dbReference>
<protein>
    <recommendedName>
        <fullName evidence="4 10">Glutamine-dependent NAD(+) synthetase</fullName>
        <ecNumber evidence="3 10">6.3.5.1</ecNumber>
    </recommendedName>
    <alternativeName>
        <fullName evidence="10">NAD(+) synthase [glutamine-hydrolyzing]</fullName>
    </alternativeName>
</protein>
<evidence type="ECO:0000256" key="1">
    <source>
        <dbReference type="ARBA" id="ARBA00005188"/>
    </source>
</evidence>
<dbReference type="FunCoup" id="A0A2V0P7V2">
    <property type="interactions" value="2067"/>
</dbReference>
<evidence type="ECO:0000256" key="4">
    <source>
        <dbReference type="ARBA" id="ARBA00017309"/>
    </source>
</evidence>
<evidence type="ECO:0000256" key="2">
    <source>
        <dbReference type="ARBA" id="ARBA00007145"/>
    </source>
</evidence>
<dbReference type="NCBIfam" id="TIGR00552">
    <property type="entry name" value="nadE"/>
    <property type="match status" value="1"/>
</dbReference>
<dbReference type="OrthoDB" id="2020662at2759"/>
<dbReference type="UniPathway" id="UPA00253">
    <property type="reaction ID" value="UER00334"/>
</dbReference>
<comment type="pathway">
    <text evidence="1 10">Cofactor biosynthesis; NAD(+) biosynthesis; NAD(+) from deamido-NAD(+) (L-Gln route): step 1/1.</text>
</comment>
<organism evidence="12 13">
    <name type="scientific">Raphidocelis subcapitata</name>
    <dbReference type="NCBI Taxonomy" id="307507"/>
    <lineage>
        <taxon>Eukaryota</taxon>
        <taxon>Viridiplantae</taxon>
        <taxon>Chlorophyta</taxon>
        <taxon>core chlorophytes</taxon>
        <taxon>Chlorophyceae</taxon>
        <taxon>CS clade</taxon>
        <taxon>Sphaeropleales</taxon>
        <taxon>Selenastraceae</taxon>
        <taxon>Raphidocelis</taxon>
    </lineage>
</organism>
<dbReference type="InterPro" id="IPR003010">
    <property type="entry name" value="C-N_Hydrolase"/>
</dbReference>
<dbReference type="PANTHER" id="PTHR23090">
    <property type="entry name" value="NH 3 /GLUTAMINE-DEPENDENT NAD + SYNTHETASE"/>
    <property type="match status" value="1"/>
</dbReference>
<dbReference type="EMBL" id="BDRX01000068">
    <property type="protein sequence ID" value="GBF95639.1"/>
    <property type="molecule type" value="Genomic_DNA"/>
</dbReference>
<evidence type="ECO:0000256" key="8">
    <source>
        <dbReference type="ARBA" id="ARBA00023027"/>
    </source>
</evidence>
<keyword evidence="5 10" id="KW-0436">Ligase</keyword>
<keyword evidence="7 10" id="KW-0067">ATP-binding</keyword>
<gene>
    <name evidence="12" type="ORF">Rsub_08621</name>
</gene>
<evidence type="ECO:0000256" key="7">
    <source>
        <dbReference type="ARBA" id="ARBA00022840"/>
    </source>
</evidence>
<evidence type="ECO:0000313" key="13">
    <source>
        <dbReference type="Proteomes" id="UP000247498"/>
    </source>
</evidence>
<dbReference type="AlphaFoldDB" id="A0A2V0P7V2"/>
<dbReference type="Gene3D" id="3.40.50.620">
    <property type="entry name" value="HUPs"/>
    <property type="match status" value="1"/>
</dbReference>
<keyword evidence="8 10" id="KW-0520">NAD</keyword>
<dbReference type="Proteomes" id="UP000247498">
    <property type="component" value="Unassembled WGS sequence"/>
</dbReference>
<dbReference type="InterPro" id="IPR003694">
    <property type="entry name" value="NAD_synthase"/>
</dbReference>
<dbReference type="SUPFAM" id="SSF52402">
    <property type="entry name" value="Adenine nucleotide alpha hydrolases-like"/>
    <property type="match status" value="1"/>
</dbReference>
<dbReference type="EC" id="6.3.5.1" evidence="3 10"/>
<comment type="caution">
    <text evidence="12">The sequence shown here is derived from an EMBL/GenBank/DDBJ whole genome shotgun (WGS) entry which is preliminary data.</text>
</comment>
<name>A0A2V0P7V2_9CHLO</name>
<sequence>MRRRIATLATCNLNQWAMDFEGNLRRIVESIERARAAGATYRVGPELEVPGYGCEDHFLELDTVEHSWEALGELLSGGHTRGLLCDVGMPVVHRGVLYNCRVLLLDGRILLIRPKLHLANDGNYRETRYFSTWKHQGVLEDHPLPPELRALTGQAKCPFGDGALRCCDALLAAETCEELFTPQAPHISLALAGVEIISNGSGSHHQLRKLHTRLDLIRSATAKAGGVYLYANQQGCDGGRLYYDGCACVAVNGQLVAQGSQFSLADVEVVTASVDLDEVVSYRAAISSLREQASSVPAPALVEVEFYLCGQAGGGEAAVSLPIEPRYHAPEEEIALGPAAWLWDYLRRSGAAGFLLPLSGGADSSSTAAIVGSMCQLVVRAIQSGDAAVLADARRVARYGEAEAVDDARGLAGRLLTTVYMGSENSTRETRDRAALLASEVGCYHLSLSIDTVVASLTALFTAVTGKAPRFRADGGTAAENLALQNIQARLRMVIAFLLAQLTPWARGRSGWLLVLGSANVDEALRGYLTKYDCSAADINPIGGISKGDLRRFLRWGAEHLGYPSLARVEAAPPTAELEPIREGVAPQTDEADMGMSYDDLGIYGRLRKVARCGPVSMYRRCAALWRGTLGPEAVAAKVKAFFAFYAINRHKATVLTPSYHAESYSPDDNRFDHRQFLYNSAWPWQFARIDALVAGAAEGAAAVEGAAPAARGAAS</sequence>
<dbReference type="Pfam" id="PF02540">
    <property type="entry name" value="NAD_synthase"/>
    <property type="match status" value="1"/>
</dbReference>
<dbReference type="GO" id="GO:0005737">
    <property type="term" value="C:cytoplasm"/>
    <property type="evidence" value="ECO:0007669"/>
    <property type="project" value="InterPro"/>
</dbReference>
<accession>A0A2V0P7V2</accession>
<comment type="similarity">
    <text evidence="2 10">In the C-terminal section; belongs to the NAD synthetase family.</text>
</comment>
<dbReference type="FunFam" id="3.40.50.620:FF:000036">
    <property type="entry name" value="Glutamine-dependent NAD(+) synthetase"/>
    <property type="match status" value="1"/>
</dbReference>
<dbReference type="InterPro" id="IPR022310">
    <property type="entry name" value="NAD/GMP_synthase"/>
</dbReference>
<dbReference type="PIRSF" id="PIRSF006630">
    <property type="entry name" value="NADS_GAT"/>
    <property type="match status" value="1"/>
</dbReference>
<dbReference type="FunFam" id="3.60.110.10:FF:000003">
    <property type="entry name" value="Glutamine-dependent NAD(+) synthetase"/>
    <property type="match status" value="1"/>
</dbReference>
<dbReference type="GO" id="GO:0003952">
    <property type="term" value="F:NAD+ synthase (glutamine-hydrolyzing) activity"/>
    <property type="evidence" value="ECO:0007669"/>
    <property type="project" value="UniProtKB-UniRule"/>
</dbReference>
<dbReference type="InterPro" id="IPR014445">
    <property type="entry name" value="Gln-dep_NAD_synthase"/>
</dbReference>
<evidence type="ECO:0000256" key="6">
    <source>
        <dbReference type="ARBA" id="ARBA00022741"/>
    </source>
</evidence>
<dbReference type="CDD" id="cd07570">
    <property type="entry name" value="GAT_Gln-NAD-synth"/>
    <property type="match status" value="1"/>
</dbReference>
<evidence type="ECO:0000256" key="10">
    <source>
        <dbReference type="PIRNR" id="PIRNR006630"/>
    </source>
</evidence>
<dbReference type="GO" id="GO:0005524">
    <property type="term" value="F:ATP binding"/>
    <property type="evidence" value="ECO:0007669"/>
    <property type="project" value="UniProtKB-UniRule"/>
</dbReference>